<keyword evidence="2" id="KW-1185">Reference proteome</keyword>
<name>A0ABP8TTA6_9ACTN</name>
<evidence type="ECO:0000313" key="1">
    <source>
        <dbReference type="EMBL" id="GAA4613723.1"/>
    </source>
</evidence>
<gene>
    <name evidence="1" type="ORF">GCM10023195_59580</name>
</gene>
<accession>A0ABP8TTA6</accession>
<reference evidence="2" key="1">
    <citation type="journal article" date="2019" name="Int. J. Syst. Evol. Microbiol.">
        <title>The Global Catalogue of Microorganisms (GCM) 10K type strain sequencing project: providing services to taxonomists for standard genome sequencing and annotation.</title>
        <authorList>
            <consortium name="The Broad Institute Genomics Platform"/>
            <consortium name="The Broad Institute Genome Sequencing Center for Infectious Disease"/>
            <person name="Wu L."/>
            <person name="Ma J."/>
        </authorList>
    </citation>
    <scope>NUCLEOTIDE SEQUENCE [LARGE SCALE GENOMIC DNA]</scope>
    <source>
        <strain evidence="2">JCM 17938</strain>
    </source>
</reference>
<evidence type="ECO:0000313" key="2">
    <source>
        <dbReference type="Proteomes" id="UP001500212"/>
    </source>
</evidence>
<dbReference type="EMBL" id="BAABHJ010000023">
    <property type="protein sequence ID" value="GAA4613723.1"/>
    <property type="molecule type" value="Genomic_DNA"/>
</dbReference>
<comment type="caution">
    <text evidence="1">The sequence shown here is derived from an EMBL/GenBank/DDBJ whole genome shotgun (WGS) entry which is preliminary data.</text>
</comment>
<protein>
    <recommendedName>
        <fullName evidence="3">Aminoglycoside phosphotransferase domain-containing protein</fullName>
    </recommendedName>
</protein>
<organism evidence="1 2">
    <name type="scientific">Actinoallomurus liliacearum</name>
    <dbReference type="NCBI Taxonomy" id="1080073"/>
    <lineage>
        <taxon>Bacteria</taxon>
        <taxon>Bacillati</taxon>
        <taxon>Actinomycetota</taxon>
        <taxon>Actinomycetes</taxon>
        <taxon>Streptosporangiales</taxon>
        <taxon>Thermomonosporaceae</taxon>
        <taxon>Actinoallomurus</taxon>
    </lineage>
</organism>
<dbReference type="Proteomes" id="UP001500212">
    <property type="component" value="Unassembled WGS sequence"/>
</dbReference>
<evidence type="ECO:0008006" key="3">
    <source>
        <dbReference type="Google" id="ProtNLM"/>
    </source>
</evidence>
<proteinExistence type="predicted"/>
<sequence>MTGTGEVVQRLTAETKGVPVVRPAGRVGRRHWAQVDRAFGMRMATLVQSAPPYSVLYGLVRSGLASRDWAHRQAGLYPTHIRLGKDERHRALDLRPTFTGWLDLANEHGVDRYVAEDGAARYARFPYSTAETVLDDLFDRMRAYFATYAPFGQVGAEKGLARLCWLLAMFSYVFRNDPVDQPFFGAFREGVPTVEQLHTAVEEDAVTELVQLVERLHGSGALHEMRRLAGHPPPGRPWGIAWPVFGSQWDDNDILVGGPRGATLIDVTSVLKVNDARRARRWIWRLVGCAWLDTADAYRIRTVALYLARYGVVVAWPLADLVEELLGGEDPERARHEFLDLVTRLRGTTPAVSP</sequence>